<gene>
    <name evidence="1" type="primary">Ptprr_0</name>
    <name evidence="1" type="ORF">GTO92_0015884</name>
</gene>
<name>A0ABS2YV75_POLSE</name>
<reference evidence="1" key="1">
    <citation type="journal article" date="2021" name="Cell">
        <title>Tracing the genetic footprints of vertebrate landing in non-teleost ray-finned fishes.</title>
        <authorList>
            <person name="Bi X."/>
            <person name="Wang K."/>
            <person name="Yang L."/>
            <person name="Pan H."/>
            <person name="Jiang H."/>
            <person name="Wei Q."/>
            <person name="Fang M."/>
            <person name="Yu H."/>
            <person name="Zhu C."/>
            <person name="Cai Y."/>
            <person name="He Y."/>
            <person name="Gan X."/>
            <person name="Zeng H."/>
            <person name="Yu D."/>
            <person name="Zhu Y."/>
            <person name="Jiang H."/>
            <person name="Qiu Q."/>
            <person name="Yang H."/>
            <person name="Zhang Y.E."/>
            <person name="Wang W."/>
            <person name="Zhu M."/>
            <person name="He S."/>
            <person name="Zhang G."/>
        </authorList>
    </citation>
    <scope>NUCLEOTIDE SEQUENCE</scope>
    <source>
        <strain evidence="1">Bchr_001</strain>
    </source>
</reference>
<feature type="non-terminal residue" evidence="1">
    <location>
        <position position="149"/>
    </location>
</feature>
<dbReference type="Proteomes" id="UP001166052">
    <property type="component" value="Unassembled WGS sequence"/>
</dbReference>
<dbReference type="EMBL" id="JAAWVN010006446">
    <property type="protein sequence ID" value="MBN3290089.1"/>
    <property type="molecule type" value="Genomic_DNA"/>
</dbReference>
<proteinExistence type="predicted"/>
<evidence type="ECO:0000313" key="2">
    <source>
        <dbReference type="Proteomes" id="UP001166052"/>
    </source>
</evidence>
<comment type="caution">
    <text evidence="1">The sequence shown here is derived from an EMBL/GenBank/DDBJ whole genome shotgun (WGS) entry which is preliminary data.</text>
</comment>
<protein>
    <submittedName>
        <fullName evidence="1">PTPRR phosphatase</fullName>
    </submittedName>
</protein>
<keyword evidence="2" id="KW-1185">Reference proteome</keyword>
<organism evidence="1 2">
    <name type="scientific">Polypterus senegalus</name>
    <name type="common">Senegal bichir</name>
    <dbReference type="NCBI Taxonomy" id="55291"/>
    <lineage>
        <taxon>Eukaryota</taxon>
        <taxon>Metazoa</taxon>
        <taxon>Chordata</taxon>
        <taxon>Craniata</taxon>
        <taxon>Vertebrata</taxon>
        <taxon>Euteleostomi</taxon>
        <taxon>Actinopterygii</taxon>
        <taxon>Polypteriformes</taxon>
        <taxon>Polypteridae</taxon>
        <taxon>Polypterus</taxon>
    </lineage>
</organism>
<feature type="non-terminal residue" evidence="1">
    <location>
        <position position="1"/>
    </location>
</feature>
<evidence type="ECO:0000313" key="1">
    <source>
        <dbReference type="EMBL" id="MBN3290089.1"/>
    </source>
</evidence>
<accession>A0ABS2YV75</accession>
<sequence length="149" mass="16440">MFSFTAGCFSGDDDPFGTVHQHEPKKPFIFYQDTEDSDGGLGLDDIDKLKNIFHSASTARINKLRPELFLKTSFRKAANVPTVNLLARTDEDLVVENVPLPSRDVIVVTSVINGADGDAQQKNIGNQKCLVQLVTECFVKQLSVKGDIR</sequence>